<evidence type="ECO:0000256" key="9">
    <source>
        <dbReference type="RuleBase" id="RU000488"/>
    </source>
</evidence>
<reference evidence="10" key="1">
    <citation type="submission" date="2015-04" db="EMBL/GenBank/DDBJ databases">
        <title>The genome sequence of the plant pathogenic Rhizarian Plasmodiophora brassicae reveals insights in its biotrophic life cycle and the origin of chitin synthesis.</title>
        <authorList>
            <person name="Schwelm A."/>
            <person name="Fogelqvist J."/>
            <person name="Knaust A."/>
            <person name="Julke S."/>
            <person name="Lilja T."/>
            <person name="Dhandapani V."/>
            <person name="Bonilla-Rosso G."/>
            <person name="Karlsson M."/>
            <person name="Shevchenko A."/>
            <person name="Choi S.R."/>
            <person name="Kim H.G."/>
            <person name="Park J.Y."/>
            <person name="Lim Y.P."/>
            <person name="Ludwig-Muller J."/>
            <person name="Dixelius C."/>
        </authorList>
    </citation>
    <scope>NUCLEOTIDE SEQUENCE</scope>
    <source>
        <tissue evidence="10">Potato root galls</tissue>
    </source>
</reference>
<dbReference type="GO" id="GO:0016020">
    <property type="term" value="C:membrane"/>
    <property type="evidence" value="ECO:0007669"/>
    <property type="project" value="UniProtKB-SubCell"/>
</dbReference>
<protein>
    <recommendedName>
        <fullName evidence="11">Mitochondrial carrier protein</fullName>
    </recommendedName>
</protein>
<evidence type="ECO:0000256" key="1">
    <source>
        <dbReference type="ARBA" id="ARBA00004141"/>
    </source>
</evidence>
<dbReference type="InterPro" id="IPR050391">
    <property type="entry name" value="Mito_Metabolite_Transporter"/>
</dbReference>
<keyword evidence="5" id="KW-0677">Repeat</keyword>
<dbReference type="InterPro" id="IPR002067">
    <property type="entry name" value="MCP"/>
</dbReference>
<dbReference type="GO" id="GO:0055085">
    <property type="term" value="P:transmembrane transport"/>
    <property type="evidence" value="ECO:0007669"/>
    <property type="project" value="InterPro"/>
</dbReference>
<name>A0A0H5QI46_9EUKA</name>
<evidence type="ECO:0000256" key="7">
    <source>
        <dbReference type="ARBA" id="ARBA00023136"/>
    </source>
</evidence>
<keyword evidence="6" id="KW-1133">Transmembrane helix</keyword>
<evidence type="ECO:0000256" key="5">
    <source>
        <dbReference type="ARBA" id="ARBA00022737"/>
    </source>
</evidence>
<dbReference type="InterPro" id="IPR018108">
    <property type="entry name" value="MCP_transmembrane"/>
</dbReference>
<organism evidence="10">
    <name type="scientific">Spongospora subterranea</name>
    <dbReference type="NCBI Taxonomy" id="70186"/>
    <lineage>
        <taxon>Eukaryota</taxon>
        <taxon>Sar</taxon>
        <taxon>Rhizaria</taxon>
        <taxon>Endomyxa</taxon>
        <taxon>Phytomyxea</taxon>
        <taxon>Plasmodiophorida</taxon>
        <taxon>Plasmodiophoridae</taxon>
        <taxon>Spongospora</taxon>
    </lineage>
</organism>
<dbReference type="SUPFAM" id="SSF103506">
    <property type="entry name" value="Mitochondrial carrier"/>
    <property type="match status" value="1"/>
</dbReference>
<dbReference type="InterPro" id="IPR023395">
    <property type="entry name" value="MCP_dom_sf"/>
</dbReference>
<feature type="repeat" description="Solcar" evidence="8">
    <location>
        <begin position="15"/>
        <end position="124"/>
    </location>
</feature>
<evidence type="ECO:0000256" key="3">
    <source>
        <dbReference type="ARBA" id="ARBA00022448"/>
    </source>
</evidence>
<evidence type="ECO:0000256" key="6">
    <source>
        <dbReference type="ARBA" id="ARBA00022989"/>
    </source>
</evidence>
<sequence>MFDGPASGPSNQLESQVGHRFAVSAIAAATAETLTYPLDVTKTQMQIKRRAHLQTKLYPGSTQMGFKEFHSFRRLEPIGFLRTGGQIFGKEGFRGFYKGLPAATLRAVFNNGLSLTMYKPLLRLITGRPILHREKFDSELYDKLAAAFLTGGLSQVMANPVDIIKVRMQAEGLREVPRFRGTLGAIQFIYKTGVPTFWTGLLPSIARSALAVGSTIGTYDHSKHYLERHHGMEEGFLMHCISSITSGLVASISSCPVDVVKTRIMTQSFSRPQYSSVWNCLATIVKTEGVLTLFKGFVPTYMRLGPWQVIFFTTYEQVSVILGGSNI</sequence>
<comment type="similarity">
    <text evidence="2 9">Belongs to the mitochondrial carrier (TC 2.A.29) family.</text>
</comment>
<dbReference type="PANTHER" id="PTHR45618">
    <property type="entry name" value="MITOCHONDRIAL DICARBOXYLATE CARRIER-RELATED"/>
    <property type="match status" value="1"/>
</dbReference>
<keyword evidence="3 9" id="KW-0813">Transport</keyword>
<dbReference type="PRINTS" id="PR00926">
    <property type="entry name" value="MITOCARRIER"/>
</dbReference>
<feature type="repeat" description="Solcar" evidence="8">
    <location>
        <begin position="138"/>
        <end position="225"/>
    </location>
</feature>
<evidence type="ECO:0000256" key="4">
    <source>
        <dbReference type="ARBA" id="ARBA00022692"/>
    </source>
</evidence>
<dbReference type="PROSITE" id="PS50920">
    <property type="entry name" value="SOLCAR"/>
    <property type="match status" value="3"/>
</dbReference>
<evidence type="ECO:0000256" key="2">
    <source>
        <dbReference type="ARBA" id="ARBA00006375"/>
    </source>
</evidence>
<comment type="subcellular location">
    <subcellularLocation>
        <location evidence="1">Membrane</location>
        <topology evidence="1">Multi-pass membrane protein</topology>
    </subcellularLocation>
</comment>
<dbReference type="Pfam" id="PF00153">
    <property type="entry name" value="Mito_carr"/>
    <property type="match status" value="3"/>
</dbReference>
<dbReference type="Gene3D" id="1.50.40.10">
    <property type="entry name" value="Mitochondrial carrier domain"/>
    <property type="match status" value="1"/>
</dbReference>
<dbReference type="AlphaFoldDB" id="A0A0H5QI46"/>
<proteinExistence type="inferred from homology"/>
<evidence type="ECO:0000313" key="10">
    <source>
        <dbReference type="EMBL" id="CRZ01011.1"/>
    </source>
</evidence>
<keyword evidence="4 8" id="KW-0812">Transmembrane</keyword>
<evidence type="ECO:0008006" key="11">
    <source>
        <dbReference type="Google" id="ProtNLM"/>
    </source>
</evidence>
<accession>A0A0H5QI46</accession>
<feature type="repeat" description="Solcar" evidence="8">
    <location>
        <begin position="234"/>
        <end position="321"/>
    </location>
</feature>
<dbReference type="EMBL" id="HACM01000569">
    <property type="protein sequence ID" value="CRZ01011.1"/>
    <property type="molecule type" value="Transcribed_RNA"/>
</dbReference>
<evidence type="ECO:0000256" key="8">
    <source>
        <dbReference type="PROSITE-ProRule" id="PRU00282"/>
    </source>
</evidence>
<keyword evidence="7 8" id="KW-0472">Membrane</keyword>